<name>A0A9J6BD22_POLVA</name>
<gene>
    <name evidence="2" type="ORF">PVAND_015710</name>
</gene>
<organism evidence="2 3">
    <name type="scientific">Polypedilum vanderplanki</name>
    <name type="common">Sleeping chironomid midge</name>
    <dbReference type="NCBI Taxonomy" id="319348"/>
    <lineage>
        <taxon>Eukaryota</taxon>
        <taxon>Metazoa</taxon>
        <taxon>Ecdysozoa</taxon>
        <taxon>Arthropoda</taxon>
        <taxon>Hexapoda</taxon>
        <taxon>Insecta</taxon>
        <taxon>Pterygota</taxon>
        <taxon>Neoptera</taxon>
        <taxon>Endopterygota</taxon>
        <taxon>Diptera</taxon>
        <taxon>Nematocera</taxon>
        <taxon>Chironomoidea</taxon>
        <taxon>Chironomidae</taxon>
        <taxon>Chironominae</taxon>
        <taxon>Polypedilum</taxon>
        <taxon>Polypedilum</taxon>
    </lineage>
</organism>
<keyword evidence="3" id="KW-1185">Reference proteome</keyword>
<evidence type="ECO:0000313" key="3">
    <source>
        <dbReference type="Proteomes" id="UP001107558"/>
    </source>
</evidence>
<evidence type="ECO:0000256" key="1">
    <source>
        <dbReference type="SAM" id="SignalP"/>
    </source>
</evidence>
<dbReference type="PANTHER" id="PTHR21112">
    <property type="entry name" value="CHEMOSENSORY PROTEIN A 29A-RELATED"/>
    <property type="match status" value="1"/>
</dbReference>
<feature type="signal peptide" evidence="1">
    <location>
        <begin position="1"/>
        <end position="19"/>
    </location>
</feature>
<reference evidence="2" key="1">
    <citation type="submission" date="2021-03" db="EMBL/GenBank/DDBJ databases">
        <title>Chromosome level genome of the anhydrobiotic midge Polypedilum vanderplanki.</title>
        <authorList>
            <person name="Yoshida Y."/>
            <person name="Kikawada T."/>
            <person name="Gusev O."/>
        </authorList>
    </citation>
    <scope>NUCLEOTIDE SEQUENCE</scope>
    <source>
        <strain evidence="2">NIAS01</strain>
        <tissue evidence="2">Whole body or cell culture</tissue>
    </source>
</reference>
<accession>A0A9J6BD22</accession>
<keyword evidence="1" id="KW-0732">Signal</keyword>
<comment type="caution">
    <text evidence="2">The sequence shown here is derived from an EMBL/GenBank/DDBJ whole genome shotgun (WGS) entry which is preliminary data.</text>
</comment>
<dbReference type="Pfam" id="PF06477">
    <property type="entry name" value="DUF1091"/>
    <property type="match status" value="2"/>
</dbReference>
<evidence type="ECO:0000313" key="2">
    <source>
        <dbReference type="EMBL" id="KAG5667740.1"/>
    </source>
</evidence>
<sequence>MNKLVKYLLSLIILIKILTETSEIIPKSLQNKIFFEALLDRFELVYENKEKFEWNVKIRKINKTRSILGYVIIKTSLGNEIVEEIKSLKKQGGEYRYMAYKINKTPFCKLNGEDLIFYPDFAKSSDFPQDIIEKCPLQPGNYSLRGIQFSLKNLPKVVVPSGDYCAESTFYDGDEKILVYRIYITHNKTNEIFFEAILDRFELIHEDKKSFEWKIKIRKVNKTRMIVGTLNLKVPLGNEIVEEILSLKKQGGEYRYMAYKVKKTPFCKLNGEDKFFYPDFARGSDFPSNLIENCPLQPENYTLHGVNLMLENIPKVVVPSGDYCAESNFYNGTEKILTYRIYATINQI</sequence>
<dbReference type="AlphaFoldDB" id="A0A9J6BD22"/>
<protein>
    <submittedName>
        <fullName evidence="2">Uncharacterized protein</fullName>
    </submittedName>
</protein>
<feature type="chain" id="PRO_5039885830" evidence="1">
    <location>
        <begin position="20"/>
        <end position="348"/>
    </location>
</feature>
<dbReference type="SMART" id="SM00697">
    <property type="entry name" value="DM8"/>
    <property type="match status" value="2"/>
</dbReference>
<proteinExistence type="predicted"/>
<dbReference type="Proteomes" id="UP001107558">
    <property type="component" value="Chromosome 4"/>
</dbReference>
<dbReference type="InterPro" id="IPR010512">
    <property type="entry name" value="DUF1091"/>
</dbReference>
<dbReference type="PANTHER" id="PTHR21112:SF13">
    <property type="entry name" value="CHEMOSENSORY PROTEIN A 7A"/>
    <property type="match status" value="1"/>
</dbReference>
<dbReference type="EMBL" id="JADBJN010000004">
    <property type="protein sequence ID" value="KAG5667740.1"/>
    <property type="molecule type" value="Genomic_DNA"/>
</dbReference>